<dbReference type="PROSITE" id="PS50082">
    <property type="entry name" value="WD_REPEATS_2"/>
    <property type="match status" value="10"/>
</dbReference>
<dbReference type="InterPro" id="IPR020472">
    <property type="entry name" value="WD40_PAC1"/>
</dbReference>
<dbReference type="InterPro" id="IPR001680">
    <property type="entry name" value="WD40_rpt"/>
</dbReference>
<dbReference type="AlphaFoldDB" id="A0A2J6T6X8"/>
<dbReference type="SUPFAM" id="SSF50978">
    <property type="entry name" value="WD40 repeat-like"/>
    <property type="match status" value="2"/>
</dbReference>
<dbReference type="Proteomes" id="UP000235371">
    <property type="component" value="Unassembled WGS sequence"/>
</dbReference>
<dbReference type="InterPro" id="IPR019775">
    <property type="entry name" value="WD40_repeat_CS"/>
</dbReference>
<evidence type="ECO:0000256" key="1">
    <source>
        <dbReference type="ARBA" id="ARBA00022574"/>
    </source>
</evidence>
<keyword evidence="2" id="KW-0677">Repeat</keyword>
<feature type="repeat" description="WD" evidence="3">
    <location>
        <begin position="713"/>
        <end position="754"/>
    </location>
</feature>
<evidence type="ECO:0000313" key="4">
    <source>
        <dbReference type="EMBL" id="PMD58703.1"/>
    </source>
</evidence>
<evidence type="ECO:0000256" key="3">
    <source>
        <dbReference type="PROSITE-ProRule" id="PRU00221"/>
    </source>
</evidence>
<dbReference type="SMART" id="SM00320">
    <property type="entry name" value="WD40"/>
    <property type="match status" value="12"/>
</dbReference>
<accession>A0A2J6T6X8</accession>
<dbReference type="PRINTS" id="PR00320">
    <property type="entry name" value="GPROTEINBRPT"/>
</dbReference>
<dbReference type="Pfam" id="PF00400">
    <property type="entry name" value="WD40"/>
    <property type="match status" value="12"/>
</dbReference>
<feature type="repeat" description="WD" evidence="3">
    <location>
        <begin position="502"/>
        <end position="543"/>
    </location>
</feature>
<dbReference type="InterPro" id="IPR015943">
    <property type="entry name" value="WD40/YVTN_repeat-like_dom_sf"/>
</dbReference>
<dbReference type="PANTHER" id="PTHR19848:SF8">
    <property type="entry name" value="F-BOX AND WD REPEAT DOMAIN CONTAINING 7"/>
    <property type="match status" value="1"/>
</dbReference>
<dbReference type="InterPro" id="IPR036322">
    <property type="entry name" value="WD40_repeat_dom_sf"/>
</dbReference>
<feature type="repeat" description="WD" evidence="3">
    <location>
        <begin position="886"/>
        <end position="919"/>
    </location>
</feature>
<feature type="repeat" description="WD" evidence="3">
    <location>
        <begin position="628"/>
        <end position="669"/>
    </location>
</feature>
<feature type="repeat" description="WD" evidence="3">
    <location>
        <begin position="460"/>
        <end position="501"/>
    </location>
</feature>
<dbReference type="PROSITE" id="PS50294">
    <property type="entry name" value="WD_REPEATS_REGION"/>
    <property type="match status" value="9"/>
</dbReference>
<name>A0A2J6T6X8_9HELO</name>
<evidence type="ECO:0000256" key="2">
    <source>
        <dbReference type="ARBA" id="ARBA00022737"/>
    </source>
</evidence>
<feature type="repeat" description="WD" evidence="3">
    <location>
        <begin position="795"/>
        <end position="836"/>
    </location>
</feature>
<gene>
    <name evidence="4" type="ORF">K444DRAFT_415180</name>
</gene>
<feature type="repeat" description="WD" evidence="3">
    <location>
        <begin position="551"/>
        <end position="585"/>
    </location>
</feature>
<keyword evidence="1 3" id="KW-0853">WD repeat</keyword>
<dbReference type="STRING" id="1095630.A0A2J6T6X8"/>
<dbReference type="EMBL" id="KZ613817">
    <property type="protein sequence ID" value="PMD58703.1"/>
    <property type="molecule type" value="Genomic_DNA"/>
</dbReference>
<dbReference type="CDD" id="cd00200">
    <property type="entry name" value="WD40"/>
    <property type="match status" value="2"/>
</dbReference>
<evidence type="ECO:0000313" key="5">
    <source>
        <dbReference type="Proteomes" id="UP000235371"/>
    </source>
</evidence>
<feature type="repeat" description="WD" evidence="3">
    <location>
        <begin position="418"/>
        <end position="459"/>
    </location>
</feature>
<organism evidence="4 5">
    <name type="scientific">Hyaloscypha bicolor E</name>
    <dbReference type="NCBI Taxonomy" id="1095630"/>
    <lineage>
        <taxon>Eukaryota</taxon>
        <taxon>Fungi</taxon>
        <taxon>Dikarya</taxon>
        <taxon>Ascomycota</taxon>
        <taxon>Pezizomycotina</taxon>
        <taxon>Leotiomycetes</taxon>
        <taxon>Helotiales</taxon>
        <taxon>Hyaloscyphaceae</taxon>
        <taxon>Hyaloscypha</taxon>
        <taxon>Hyaloscypha bicolor</taxon>
    </lineage>
</organism>
<dbReference type="GeneID" id="36580730"/>
<feature type="repeat" description="WD" evidence="3">
    <location>
        <begin position="670"/>
        <end position="702"/>
    </location>
</feature>
<dbReference type="PROSITE" id="PS00678">
    <property type="entry name" value="WD_REPEATS_1"/>
    <property type="match status" value="1"/>
</dbReference>
<reference evidence="4 5" key="1">
    <citation type="submission" date="2016-04" db="EMBL/GenBank/DDBJ databases">
        <title>A degradative enzymes factory behind the ericoid mycorrhizal symbiosis.</title>
        <authorList>
            <consortium name="DOE Joint Genome Institute"/>
            <person name="Martino E."/>
            <person name="Morin E."/>
            <person name="Grelet G."/>
            <person name="Kuo A."/>
            <person name="Kohler A."/>
            <person name="Daghino S."/>
            <person name="Barry K."/>
            <person name="Choi C."/>
            <person name="Cichocki N."/>
            <person name="Clum A."/>
            <person name="Copeland A."/>
            <person name="Hainaut M."/>
            <person name="Haridas S."/>
            <person name="Labutti K."/>
            <person name="Lindquist E."/>
            <person name="Lipzen A."/>
            <person name="Khouja H.-R."/>
            <person name="Murat C."/>
            <person name="Ohm R."/>
            <person name="Olson A."/>
            <person name="Spatafora J."/>
            <person name="Veneault-Fourrey C."/>
            <person name="Henrissat B."/>
            <person name="Grigoriev I."/>
            <person name="Martin F."/>
            <person name="Perotto S."/>
        </authorList>
    </citation>
    <scope>NUCLEOTIDE SEQUENCE [LARGE SCALE GENOMIC DNA]</scope>
    <source>
        <strain evidence="4 5">E</strain>
    </source>
</reference>
<protein>
    <submittedName>
        <fullName evidence="4">WD40 repeat-like protein</fullName>
    </submittedName>
</protein>
<dbReference type="InParanoid" id="A0A2J6T6X8"/>
<dbReference type="OrthoDB" id="674604at2759"/>
<dbReference type="RefSeq" id="XP_024735607.1">
    <property type="nucleotide sequence ID" value="XM_024872650.1"/>
</dbReference>
<dbReference type="PANTHER" id="PTHR19848">
    <property type="entry name" value="WD40 REPEAT PROTEIN"/>
    <property type="match status" value="1"/>
</dbReference>
<dbReference type="Gene3D" id="2.130.10.10">
    <property type="entry name" value="YVTN repeat-like/Quinoprotein amine dehydrogenase"/>
    <property type="match status" value="6"/>
</dbReference>
<proteinExistence type="predicted"/>
<sequence>MILQLLVEARSMQRIQLRVFLTSRPEIPIRYRFNQIPDSEHQDFVLHSISPSIIDHDISVFLEYNLRLIGQERSLDAGEEVIGNLVQIASGLFIWAATACRFIREGKRFAAKRLDIILQGSGSAVTVPEKHLDEIYTTVLEHSIAPEYTNEEKGELYRMLRHILGSLAILFSPLSAYSLSKLLKEDINQTLEDLHSILDIPKDQNCSLRLHHPSFRDFLLNNDRCKNPNLWVDEKHAHQALADSCIQLMSASLKQDICGLNTPGVLVSDVESSRIQRSLSSEVQYACLYWIQHLHKSGAQLRDDDQVHDFLQEHLLHWLEALGWMQKVSEGVYAIVSLESITTTCSCPQLAEFVYDAKRFVLYNRAAIEQAPLQTYCSALIFAPLMSKVREQFKDYIPQWVQRLPKVENNWNALLQTLEGHSYYVRVVAFSPDSKLLASASNDRTVRLWDPTTGAALQTLKGHSSGVDAIIFSPDGKQLASASSDQTVRLWDPTTGAALQTLKGYLSGRYAIAFSPDGKLLVSVLFKGIIKLWNTVTGASLQLPGDCPSCINAIAFSPDGKLLASASDDQTIRLWDPTTGAALQTLKGHSSGTGAIIFSPNGKLLALASRDRTIMLWNPITGVALQTLKGRLETVRAIAFSPDNKKLVSVSSDKTIRLWDTATGAMLQTLKISLGGVWAIAFSPDGKQLALVSLDNTVRLWDTAAIGPMLQTLECHSEEISAITFSPDGKQLASTSWDNTVRLWDPAKGAALKMINGHGYVSAMAFSPDSKKLASASNRTVILWDVATGAALHILKGHSDWVRAVAFSPDSKQLASASKDGIVTLRDAATGAALQTLEGHPGHFSFAIAFSPDSKKLALASEKTIRLWDLTRGITLQTFEGNWHFTAVAVSPDGKLLASASTDGTAKLWDAGSGAVLQTLKVGAVVQTLSFSNDGTFLQTNRGPLYHTFHSDSTAVSQPNLPQSLFIKDQWVSWGMENILWLPFEYRPSHVAVHGSIIALGYPSGRVTFMEFAF</sequence>
<keyword evidence="5" id="KW-1185">Reference proteome</keyword>
<feature type="repeat" description="WD" evidence="3">
    <location>
        <begin position="586"/>
        <end position="627"/>
    </location>
</feature>